<proteinExistence type="predicted"/>
<dbReference type="NCBIfam" id="TIGR01549">
    <property type="entry name" value="HAD-SF-IA-v1"/>
    <property type="match status" value="1"/>
</dbReference>
<dbReference type="SUPFAM" id="SSF56784">
    <property type="entry name" value="HAD-like"/>
    <property type="match status" value="1"/>
</dbReference>
<dbReference type="InterPro" id="IPR006439">
    <property type="entry name" value="HAD-SF_hydro_IA"/>
</dbReference>
<feature type="non-terminal residue" evidence="1">
    <location>
        <position position="1"/>
    </location>
</feature>
<evidence type="ECO:0000313" key="1">
    <source>
        <dbReference type="EMBL" id="HIR09739.1"/>
    </source>
</evidence>
<dbReference type="PANTHER" id="PTHR18901:SF38">
    <property type="entry name" value="PSEUDOURIDINE-5'-PHOSPHATASE"/>
    <property type="match status" value="1"/>
</dbReference>
<dbReference type="CDD" id="cd07505">
    <property type="entry name" value="HAD_BPGM-like"/>
    <property type="match status" value="1"/>
</dbReference>
<dbReference type="InterPro" id="IPR036412">
    <property type="entry name" value="HAD-like_sf"/>
</dbReference>
<dbReference type="Gene3D" id="1.10.150.240">
    <property type="entry name" value="Putative phosphatase, domain 2"/>
    <property type="match status" value="1"/>
</dbReference>
<dbReference type="Proteomes" id="UP000824258">
    <property type="component" value="Unassembled WGS sequence"/>
</dbReference>
<accession>A0A9D1A885</accession>
<dbReference type="NCBIfam" id="TIGR01509">
    <property type="entry name" value="HAD-SF-IA-v3"/>
    <property type="match status" value="1"/>
</dbReference>
<name>A0A9D1A885_9FIRM</name>
<dbReference type="Gene3D" id="3.40.50.1000">
    <property type="entry name" value="HAD superfamily/HAD-like"/>
    <property type="match status" value="1"/>
</dbReference>
<dbReference type="AlphaFoldDB" id="A0A9D1A885"/>
<reference evidence="1" key="2">
    <citation type="journal article" date="2021" name="PeerJ">
        <title>Extensive microbial diversity within the chicken gut microbiome revealed by metagenomics and culture.</title>
        <authorList>
            <person name="Gilroy R."/>
            <person name="Ravi A."/>
            <person name="Getino M."/>
            <person name="Pursley I."/>
            <person name="Horton D.L."/>
            <person name="Alikhan N.F."/>
            <person name="Baker D."/>
            <person name="Gharbi K."/>
            <person name="Hall N."/>
            <person name="Watson M."/>
            <person name="Adriaenssens E.M."/>
            <person name="Foster-Nyarko E."/>
            <person name="Jarju S."/>
            <person name="Secka A."/>
            <person name="Antonio M."/>
            <person name="Oren A."/>
            <person name="Chaudhuri R.R."/>
            <person name="La Ragione R."/>
            <person name="Hildebrand F."/>
            <person name="Pallen M.J."/>
        </authorList>
    </citation>
    <scope>NUCLEOTIDE SEQUENCE</scope>
    <source>
        <strain evidence="1">ChiHjej9B8-7071</strain>
    </source>
</reference>
<organism evidence="1 2">
    <name type="scientific">Candidatus Avoscillospira stercoripullorum</name>
    <dbReference type="NCBI Taxonomy" id="2840709"/>
    <lineage>
        <taxon>Bacteria</taxon>
        <taxon>Bacillati</taxon>
        <taxon>Bacillota</taxon>
        <taxon>Clostridia</taxon>
        <taxon>Eubacteriales</taxon>
        <taxon>Oscillospiraceae</taxon>
        <taxon>Oscillospiraceae incertae sedis</taxon>
        <taxon>Candidatus Avoscillospira</taxon>
    </lineage>
</organism>
<dbReference type="EMBL" id="DVGD01000152">
    <property type="protein sequence ID" value="HIR09739.1"/>
    <property type="molecule type" value="Genomic_DNA"/>
</dbReference>
<comment type="caution">
    <text evidence="1">The sequence shown here is derived from an EMBL/GenBank/DDBJ whole genome shotgun (WGS) entry which is preliminary data.</text>
</comment>
<gene>
    <name evidence="1" type="ORF">IAA70_04980</name>
</gene>
<dbReference type="PANTHER" id="PTHR18901">
    <property type="entry name" value="2-DEOXYGLUCOSE-6-PHOSPHATE PHOSPHATASE 2"/>
    <property type="match status" value="1"/>
</dbReference>
<dbReference type="Pfam" id="PF00702">
    <property type="entry name" value="Hydrolase"/>
    <property type="match status" value="1"/>
</dbReference>
<protein>
    <submittedName>
        <fullName evidence="1">HAD family phosphatase</fullName>
    </submittedName>
</protein>
<dbReference type="InterPro" id="IPR023214">
    <property type="entry name" value="HAD_sf"/>
</dbReference>
<sequence>GLLIDTEPISYQVIGNLLKSFGEDFSMAEYTAHYSGKTEVQNTAAIIARYGLSLSQAEVMAKTDALERELLSGGAPLKPGAKALLSHLRARGIKTAIATSSTRERAIKLLDQHNLRPSFDAFVFGDEIRHGKPAPDVFLLAAEKLAAPPPECLVLEDSEAGIRAAHAAGIPVICVPDLKMPGEECRKLLLAQCESLNEVAAYFP</sequence>
<dbReference type="PRINTS" id="PR00413">
    <property type="entry name" value="HADHALOGNASE"/>
</dbReference>
<reference evidence="1" key="1">
    <citation type="submission" date="2020-10" db="EMBL/GenBank/DDBJ databases">
        <authorList>
            <person name="Gilroy R."/>
        </authorList>
    </citation>
    <scope>NUCLEOTIDE SEQUENCE</scope>
    <source>
        <strain evidence="1">ChiHjej9B8-7071</strain>
    </source>
</reference>
<dbReference type="InterPro" id="IPR023198">
    <property type="entry name" value="PGP-like_dom2"/>
</dbReference>
<evidence type="ECO:0000313" key="2">
    <source>
        <dbReference type="Proteomes" id="UP000824258"/>
    </source>
</evidence>